<sequence>MNGTINELGSSGIGAIAALVTTLIALKLWTRRPPPLRPPLLTEPSIVLITGAGGGIGREIARTFVKDCNCTHVILVGRTESTLLETKALLLLNESSSLSSSTSASAIATSVSTQRCDITSSADVQLLALHVRDVLDAVGERVGDEGLGDLRHCGGPYSPSHRSSSSLVLVEALAVRLLVPL</sequence>
<evidence type="ECO:0000313" key="4">
    <source>
        <dbReference type="Proteomes" id="UP000051952"/>
    </source>
</evidence>
<dbReference type="SUPFAM" id="SSF51735">
    <property type="entry name" value="NAD(P)-binding Rossmann-fold domains"/>
    <property type="match status" value="1"/>
</dbReference>
<protein>
    <submittedName>
        <fullName evidence="3">Short chain dehydrogenase, putative</fullName>
    </submittedName>
</protein>
<keyword evidence="1" id="KW-0812">Transmembrane</keyword>
<evidence type="ECO:0000259" key="2">
    <source>
        <dbReference type="Pfam" id="PF08659"/>
    </source>
</evidence>
<dbReference type="Gene3D" id="3.40.50.720">
    <property type="entry name" value="NAD(P)-binding Rossmann-like Domain"/>
    <property type="match status" value="1"/>
</dbReference>
<keyword evidence="1" id="KW-1133">Transmembrane helix</keyword>
<evidence type="ECO:0000313" key="3">
    <source>
        <dbReference type="EMBL" id="CUG89818.1"/>
    </source>
</evidence>
<gene>
    <name evidence="3" type="ORF">BSAL_23565</name>
</gene>
<dbReference type="Pfam" id="PF08659">
    <property type="entry name" value="KR"/>
    <property type="match status" value="1"/>
</dbReference>
<dbReference type="Proteomes" id="UP000051952">
    <property type="component" value="Unassembled WGS sequence"/>
</dbReference>
<feature type="domain" description="Ketoreductase (KR)" evidence="2">
    <location>
        <begin position="46"/>
        <end position="132"/>
    </location>
</feature>
<dbReference type="InterPro" id="IPR036291">
    <property type="entry name" value="NAD(P)-bd_dom_sf"/>
</dbReference>
<dbReference type="InterPro" id="IPR013968">
    <property type="entry name" value="PKS_KR"/>
</dbReference>
<feature type="transmembrane region" description="Helical" evidence="1">
    <location>
        <begin position="12"/>
        <end position="30"/>
    </location>
</feature>
<dbReference type="VEuPathDB" id="TriTrypDB:BSAL_23565"/>
<keyword evidence="4" id="KW-1185">Reference proteome</keyword>
<organism evidence="3 4">
    <name type="scientific">Bodo saltans</name>
    <name type="common">Flagellated protozoan</name>
    <dbReference type="NCBI Taxonomy" id="75058"/>
    <lineage>
        <taxon>Eukaryota</taxon>
        <taxon>Discoba</taxon>
        <taxon>Euglenozoa</taxon>
        <taxon>Kinetoplastea</taxon>
        <taxon>Metakinetoplastina</taxon>
        <taxon>Eubodonida</taxon>
        <taxon>Bodonidae</taxon>
        <taxon>Bodo</taxon>
    </lineage>
</organism>
<reference evidence="4" key="1">
    <citation type="submission" date="2015-09" db="EMBL/GenBank/DDBJ databases">
        <authorList>
            <consortium name="Pathogen Informatics"/>
        </authorList>
    </citation>
    <scope>NUCLEOTIDE SEQUENCE [LARGE SCALE GENOMIC DNA]</scope>
    <source>
        <strain evidence="4">Lake Konstanz</strain>
    </source>
</reference>
<accession>A0A0S4JI49</accession>
<dbReference type="EMBL" id="CYKH01001772">
    <property type="protein sequence ID" value="CUG89818.1"/>
    <property type="molecule type" value="Genomic_DNA"/>
</dbReference>
<proteinExistence type="predicted"/>
<dbReference type="AlphaFoldDB" id="A0A0S4JI49"/>
<evidence type="ECO:0000256" key="1">
    <source>
        <dbReference type="SAM" id="Phobius"/>
    </source>
</evidence>
<keyword evidence="1" id="KW-0472">Membrane</keyword>
<name>A0A0S4JI49_BODSA</name>